<sequence length="309" mass="34314">MRCHFYKNRAACLLILLLCLGISTAEPLALGTAAYQDDFLEAAEEEQHLEVHFIDVEQGDSIYIKFPNGKTMLVDAGDRNAGKKVVQYLKKQGVTAIDQVVSTHPDIDHIGGFLEVFTKMHVTRLLDSGKTHTTNTYAEYLKLIALHQIPFKVAEEGQKLQLDPDVEVKVLHVDREAEENNPASIVLKVSYGEIDVLLTSDTDEKNEKKLIKRYDLRSEILKVAHHGSATSNSQAFVDAVNPEAAVFSYDQANDYGHPVNKVVARLYHIGTALYSTAESGDIVVSIDKEGYEIKADPYDPGFDPGPKQE</sequence>
<feature type="signal peptide" evidence="1">
    <location>
        <begin position="1"/>
        <end position="25"/>
    </location>
</feature>
<organism evidence="3 4">
    <name type="scientific">Thalassobacillus devorans</name>
    <dbReference type="NCBI Taxonomy" id="279813"/>
    <lineage>
        <taxon>Bacteria</taxon>
        <taxon>Bacillati</taxon>
        <taxon>Bacillota</taxon>
        <taxon>Bacilli</taxon>
        <taxon>Bacillales</taxon>
        <taxon>Bacillaceae</taxon>
        <taxon>Thalassobacillus</taxon>
    </lineage>
</organism>
<evidence type="ECO:0000259" key="2">
    <source>
        <dbReference type="SMART" id="SM00849"/>
    </source>
</evidence>
<dbReference type="GO" id="GO:0016787">
    <property type="term" value="F:hydrolase activity"/>
    <property type="evidence" value="ECO:0007669"/>
    <property type="project" value="UniProtKB-KW"/>
</dbReference>
<keyword evidence="4" id="KW-1185">Reference proteome</keyword>
<dbReference type="RefSeq" id="WP_166761438.1">
    <property type="nucleotide sequence ID" value="NZ_BMCJ01000007.1"/>
</dbReference>
<keyword evidence="3" id="KW-0378">Hydrolase</keyword>
<evidence type="ECO:0000256" key="1">
    <source>
        <dbReference type="SAM" id="SignalP"/>
    </source>
</evidence>
<evidence type="ECO:0000313" key="3">
    <source>
        <dbReference type="EMBL" id="GGD00435.1"/>
    </source>
</evidence>
<dbReference type="InterPro" id="IPR052159">
    <property type="entry name" value="Competence_DNA_uptake"/>
</dbReference>
<protein>
    <submittedName>
        <fullName evidence="3">MBL fold hydrolase</fullName>
    </submittedName>
</protein>
<dbReference type="EMBL" id="BMCJ01000007">
    <property type="protein sequence ID" value="GGD00435.1"/>
    <property type="molecule type" value="Genomic_DNA"/>
</dbReference>
<dbReference type="Pfam" id="PF00753">
    <property type="entry name" value="Lactamase_B"/>
    <property type="match status" value="1"/>
</dbReference>
<dbReference type="PANTHER" id="PTHR30619">
    <property type="entry name" value="DNA INTERNALIZATION/COMPETENCE PROTEIN COMEC/REC2"/>
    <property type="match status" value="1"/>
</dbReference>
<dbReference type="Proteomes" id="UP000619534">
    <property type="component" value="Unassembled WGS sequence"/>
</dbReference>
<comment type="caution">
    <text evidence="3">The sequence shown here is derived from an EMBL/GenBank/DDBJ whole genome shotgun (WGS) entry which is preliminary data.</text>
</comment>
<evidence type="ECO:0000313" key="4">
    <source>
        <dbReference type="Proteomes" id="UP000619534"/>
    </source>
</evidence>
<dbReference type="SUPFAM" id="SSF56281">
    <property type="entry name" value="Metallo-hydrolase/oxidoreductase"/>
    <property type="match status" value="1"/>
</dbReference>
<dbReference type="Gene3D" id="3.60.15.10">
    <property type="entry name" value="Ribonuclease Z/Hydroxyacylglutathione hydrolase-like"/>
    <property type="match status" value="1"/>
</dbReference>
<dbReference type="SMART" id="SM00849">
    <property type="entry name" value="Lactamase_B"/>
    <property type="match status" value="1"/>
</dbReference>
<dbReference type="InterPro" id="IPR035681">
    <property type="entry name" value="ComA-like_MBL"/>
</dbReference>
<keyword evidence="1" id="KW-0732">Signal</keyword>
<reference evidence="4" key="1">
    <citation type="journal article" date="2019" name="Int. J. Syst. Evol. Microbiol.">
        <title>The Global Catalogue of Microorganisms (GCM) 10K type strain sequencing project: providing services to taxonomists for standard genome sequencing and annotation.</title>
        <authorList>
            <consortium name="The Broad Institute Genomics Platform"/>
            <consortium name="The Broad Institute Genome Sequencing Center for Infectious Disease"/>
            <person name="Wu L."/>
            <person name="Ma J."/>
        </authorList>
    </citation>
    <scope>NUCLEOTIDE SEQUENCE [LARGE SCALE GENOMIC DNA]</scope>
    <source>
        <strain evidence="4">CCM 7282</strain>
    </source>
</reference>
<dbReference type="InterPro" id="IPR001279">
    <property type="entry name" value="Metallo-B-lactamas"/>
</dbReference>
<feature type="domain" description="Metallo-beta-lactamase" evidence="2">
    <location>
        <begin position="58"/>
        <end position="249"/>
    </location>
</feature>
<name>A0ABQ1PNT7_9BACI</name>
<feature type="chain" id="PRO_5045553157" evidence="1">
    <location>
        <begin position="26"/>
        <end position="309"/>
    </location>
</feature>
<accession>A0ABQ1PNT7</accession>
<gene>
    <name evidence="3" type="ORF">GCM10007216_33980</name>
</gene>
<proteinExistence type="predicted"/>
<dbReference type="InterPro" id="IPR036866">
    <property type="entry name" value="RibonucZ/Hydroxyglut_hydro"/>
</dbReference>
<dbReference type="CDD" id="cd07731">
    <property type="entry name" value="ComA-like_MBL-fold"/>
    <property type="match status" value="1"/>
</dbReference>
<dbReference type="PANTHER" id="PTHR30619:SF7">
    <property type="entry name" value="BETA-LACTAMASE DOMAIN PROTEIN"/>
    <property type="match status" value="1"/>
</dbReference>